<evidence type="ECO:0000313" key="1">
    <source>
        <dbReference type="EMBL" id="OGZ87661.1"/>
    </source>
</evidence>
<accession>A0A1G2JMH7</accession>
<evidence type="ECO:0000313" key="2">
    <source>
        <dbReference type="Proteomes" id="UP000178935"/>
    </source>
</evidence>
<organism evidence="1 2">
    <name type="scientific">Candidatus Staskawiczbacteria bacterium RIFOXYD1_FULL_32_13</name>
    <dbReference type="NCBI Taxonomy" id="1802234"/>
    <lineage>
        <taxon>Bacteria</taxon>
        <taxon>Candidatus Staskawicziibacteriota</taxon>
    </lineage>
</organism>
<reference evidence="1 2" key="1">
    <citation type="journal article" date="2016" name="Nat. Commun.">
        <title>Thousands of microbial genomes shed light on interconnected biogeochemical processes in an aquifer system.</title>
        <authorList>
            <person name="Anantharaman K."/>
            <person name="Brown C.T."/>
            <person name="Hug L.A."/>
            <person name="Sharon I."/>
            <person name="Castelle C.J."/>
            <person name="Probst A.J."/>
            <person name="Thomas B.C."/>
            <person name="Singh A."/>
            <person name="Wilkins M.J."/>
            <person name="Karaoz U."/>
            <person name="Brodie E.L."/>
            <person name="Williams K.H."/>
            <person name="Hubbard S.S."/>
            <person name="Banfield J.F."/>
        </authorList>
    </citation>
    <scope>NUCLEOTIDE SEQUENCE [LARGE SCALE GENOMIC DNA]</scope>
</reference>
<name>A0A1G2JMH7_9BACT</name>
<sequence>MPKFNPDNLNIHELAIEEPEKQVELPFDPERDITDRDRENWRKLVRTKINSKNFIETAKCISKMNALGVELDLSGKDVLGLRKEDLVKAYDDLTDSFENGNVINASTDAGAQFISLINSVGRLIGKKDIKHPFPDSMQKKIDENSKYGYLDGIMLIAEEMKEGGYEPQISDKDKQAIVELVQSLEESVPDGGDKRLIVAGGFAMAKVLGLPVKPSEANWDEFKKGAESYKPTEVNLSKISSDRNSDKLLEMYYNMAIISADGIKIPDGGGIELVHRKKILQTEAPQMPEQKQF</sequence>
<dbReference type="Proteomes" id="UP000178935">
    <property type="component" value="Unassembled WGS sequence"/>
</dbReference>
<proteinExistence type="predicted"/>
<protein>
    <submittedName>
        <fullName evidence="1">Uncharacterized protein</fullName>
    </submittedName>
</protein>
<comment type="caution">
    <text evidence="1">The sequence shown here is derived from an EMBL/GenBank/DDBJ whole genome shotgun (WGS) entry which is preliminary data.</text>
</comment>
<dbReference type="EMBL" id="MHPU01000039">
    <property type="protein sequence ID" value="OGZ87661.1"/>
    <property type="molecule type" value="Genomic_DNA"/>
</dbReference>
<dbReference type="AlphaFoldDB" id="A0A1G2JMH7"/>
<gene>
    <name evidence="1" type="ORF">A2561_03110</name>
</gene>